<keyword evidence="3" id="KW-1185">Reference proteome</keyword>
<dbReference type="PANTHER" id="PTHR47197:SF3">
    <property type="entry name" value="DIHYDRO-HEME D1 DEHYDROGENASE"/>
    <property type="match status" value="1"/>
</dbReference>
<dbReference type="EMBL" id="BOPV01000001">
    <property type="protein sequence ID" value="GIL41143.1"/>
    <property type="molecule type" value="Genomic_DNA"/>
</dbReference>
<accession>A0A8S8XCG4</accession>
<reference evidence="2" key="1">
    <citation type="submission" date="2021-02" db="EMBL/GenBank/DDBJ databases">
        <title>Genome sequence of Rhodospirillales sp. strain TMPK1 isolated from soil.</title>
        <authorList>
            <person name="Nakai R."/>
            <person name="Kusada H."/>
            <person name="Tamaki H."/>
        </authorList>
    </citation>
    <scope>NUCLEOTIDE SEQUENCE</scope>
    <source>
        <strain evidence="2">TMPK1</strain>
    </source>
</reference>
<comment type="caution">
    <text evidence="2">The sequence shown here is derived from an EMBL/GenBank/DDBJ whole genome shotgun (WGS) entry which is preliminary data.</text>
</comment>
<dbReference type="Gene3D" id="2.130.10.10">
    <property type="entry name" value="YVTN repeat-like/Quinoprotein amine dehydrogenase"/>
    <property type="match status" value="2"/>
</dbReference>
<dbReference type="InterPro" id="IPR011048">
    <property type="entry name" value="Haem_d1_sf"/>
</dbReference>
<evidence type="ECO:0000313" key="2">
    <source>
        <dbReference type="EMBL" id="GIL41143.1"/>
    </source>
</evidence>
<evidence type="ECO:0000313" key="3">
    <source>
        <dbReference type="Proteomes" id="UP000681075"/>
    </source>
</evidence>
<feature type="signal peptide" evidence="1">
    <location>
        <begin position="1"/>
        <end position="23"/>
    </location>
</feature>
<organism evidence="2 3">
    <name type="scientific">Roseiterribacter gracilis</name>
    <dbReference type="NCBI Taxonomy" id="2812848"/>
    <lineage>
        <taxon>Bacteria</taxon>
        <taxon>Pseudomonadati</taxon>
        <taxon>Pseudomonadota</taxon>
        <taxon>Alphaproteobacteria</taxon>
        <taxon>Rhodospirillales</taxon>
        <taxon>Roseiterribacteraceae</taxon>
        <taxon>Roseiterribacter</taxon>
    </lineage>
</organism>
<sequence length="350" mass="37859">MKRRTLAALAAAGLCATMGPASAKGFYQLEKAITLPGQVSGWDYLAFDATRNRLFVGRRAEGAAVYDAAAHRVVKVIEDSKGANAIILVPEFDRAYTVNGDGSSTVFQLSTLNKIDRIKLGDDADAGLYEPVTKQIAVTMGDSKQIAFLDARTGRRIAILKMESEKLEAAQPDGKGGFFVAQRDRNAVAHIDARKHTVLAEYPTKGCDEPTGLAFDAAHHRLFVGCRGAKPVLGVLDSETGATVTTLEIGRGNDGVIYDAGEQTIFSSNGIDANLVLYRQIDADHYELLEALTTRPLARTMALDPVTKRLFVATAEGTVDPTQKINRAVAPFYANRFFPDSFAVLTFARR</sequence>
<dbReference type="PANTHER" id="PTHR47197">
    <property type="entry name" value="PROTEIN NIRF"/>
    <property type="match status" value="1"/>
</dbReference>
<dbReference type="RefSeq" id="WP_420244506.1">
    <property type="nucleotide sequence ID" value="NZ_BOPV01000001.1"/>
</dbReference>
<dbReference type="SUPFAM" id="SSF51004">
    <property type="entry name" value="C-terminal (heme d1) domain of cytochrome cd1-nitrite reductase"/>
    <property type="match status" value="1"/>
</dbReference>
<feature type="chain" id="PRO_5035727296" evidence="1">
    <location>
        <begin position="24"/>
        <end position="350"/>
    </location>
</feature>
<gene>
    <name evidence="2" type="ORF">TMPK1_33800</name>
</gene>
<dbReference type="InterPro" id="IPR015943">
    <property type="entry name" value="WD40/YVTN_repeat-like_dom_sf"/>
</dbReference>
<dbReference type="AlphaFoldDB" id="A0A8S8XCG4"/>
<proteinExistence type="predicted"/>
<dbReference type="InterPro" id="IPR051200">
    <property type="entry name" value="Host-pathogen_enzymatic-act"/>
</dbReference>
<keyword evidence="1" id="KW-0732">Signal</keyword>
<evidence type="ECO:0000256" key="1">
    <source>
        <dbReference type="SAM" id="SignalP"/>
    </source>
</evidence>
<protein>
    <submittedName>
        <fullName evidence="2">Uncharacterized protein</fullName>
    </submittedName>
</protein>
<name>A0A8S8XCG4_9PROT</name>
<dbReference type="Proteomes" id="UP000681075">
    <property type="component" value="Unassembled WGS sequence"/>
</dbReference>